<evidence type="ECO:0000256" key="1">
    <source>
        <dbReference type="SAM" id="MobiDB-lite"/>
    </source>
</evidence>
<organism evidence="2 3">
    <name type="scientific">Mycolicibacterium smegmatis (strain ATCC 700084 / mc(2)155)</name>
    <name type="common">Mycobacterium smegmatis</name>
    <dbReference type="NCBI Taxonomy" id="246196"/>
    <lineage>
        <taxon>Bacteria</taxon>
        <taxon>Bacillati</taxon>
        <taxon>Actinomycetota</taxon>
        <taxon>Actinomycetes</taxon>
        <taxon>Mycobacteriales</taxon>
        <taxon>Mycobacteriaceae</taxon>
        <taxon>Mycolicibacterium</taxon>
    </lineage>
</organism>
<dbReference type="KEGG" id="msg:MSMEI_3363"/>
<dbReference type="AlphaFoldDB" id="I7G9J1"/>
<evidence type="ECO:0000313" key="2">
    <source>
        <dbReference type="EMBL" id="AFP39826.1"/>
    </source>
</evidence>
<dbReference type="PATRIC" id="fig|246196.56.peg.3453"/>
<name>I7G9J1_MYCS2</name>
<sequence>MREGVAVMAKDSKDDAATGAGDKTDPADNPPPGPTDHGREGGMATREVTPELVESDDED</sequence>
<accession>I7G9J1</accession>
<reference evidence="2 3" key="2">
    <citation type="journal article" date="2009" name="Genome Res.">
        <title>Ortho-proteogenomics: multiple proteomes investigation through orthology and a new MS-based protocol.</title>
        <authorList>
            <person name="Gallien S."/>
            <person name="Perrodou E."/>
            <person name="Carapito C."/>
            <person name="Deshayes C."/>
            <person name="Reyrat J.M."/>
            <person name="Van Dorsselaer A."/>
            <person name="Poch O."/>
            <person name="Schaeffer C."/>
            <person name="Lecompte O."/>
        </authorList>
    </citation>
    <scope>NUCLEOTIDE SEQUENCE [LARGE SCALE GENOMIC DNA]</scope>
    <source>
        <strain evidence="3">ATCC 700084 / mc(2)155</strain>
    </source>
</reference>
<dbReference type="EMBL" id="CP001663">
    <property type="protein sequence ID" value="AFP39826.1"/>
    <property type="molecule type" value="Genomic_DNA"/>
</dbReference>
<gene>
    <name evidence="2" type="ordered locus">MSMEI_3363</name>
</gene>
<feature type="compositionally biased region" description="Basic and acidic residues" evidence="1">
    <location>
        <begin position="10"/>
        <end position="26"/>
    </location>
</feature>
<feature type="region of interest" description="Disordered" evidence="1">
    <location>
        <begin position="1"/>
        <end position="59"/>
    </location>
</feature>
<evidence type="ECO:0000313" key="3">
    <source>
        <dbReference type="Proteomes" id="UP000006158"/>
    </source>
</evidence>
<proteinExistence type="predicted"/>
<protein>
    <submittedName>
        <fullName evidence="2">Uncharacterized protein</fullName>
    </submittedName>
</protein>
<reference evidence="2 3" key="1">
    <citation type="journal article" date="2007" name="Genome Biol.">
        <title>Interrupted coding sequences in Mycobacterium smegmatis: authentic mutations or sequencing errors?</title>
        <authorList>
            <person name="Deshayes C."/>
            <person name="Perrodou E."/>
            <person name="Gallien S."/>
            <person name="Euphrasie D."/>
            <person name="Schaeffer C."/>
            <person name="Van-Dorsselaer A."/>
            <person name="Poch O."/>
            <person name="Lecompte O."/>
            <person name="Reyrat J.M."/>
        </authorList>
    </citation>
    <scope>NUCLEOTIDE SEQUENCE [LARGE SCALE GENOMIC DNA]</scope>
    <source>
        <strain evidence="3">ATCC 700084 / mc(2)155</strain>
    </source>
</reference>
<dbReference type="Proteomes" id="UP000006158">
    <property type="component" value="Chromosome"/>
</dbReference>